<reference evidence="2 3" key="1">
    <citation type="submission" date="2018-05" db="EMBL/GenBank/DDBJ databases">
        <authorList>
            <consortium name="PulseNet: The National Subtyping Network for Foodborne Disease Surveillance"/>
            <person name="Tarr C.L."/>
            <person name="Trees E."/>
            <person name="Katz L.S."/>
            <person name="Carleton-Romer H.A."/>
            <person name="Stroika S."/>
            <person name="Kucerova Z."/>
            <person name="Roache K.F."/>
            <person name="Sabol A.L."/>
            <person name="Besser J."/>
            <person name="Gerner-Smidt P."/>
        </authorList>
    </citation>
    <scope>NUCLEOTIDE SEQUENCE [LARGE SCALE GENOMIC DNA]</scope>
    <source>
        <strain evidence="2 3">D6489</strain>
    </source>
</reference>
<dbReference type="Proteomes" id="UP000559808">
    <property type="component" value="Unassembled WGS sequence"/>
</dbReference>
<comment type="caution">
    <text evidence="2">The sequence shown here is derived from an EMBL/GenBank/DDBJ whole genome shotgun (WGS) entry which is preliminary data.</text>
</comment>
<evidence type="ECO:0000259" key="1">
    <source>
        <dbReference type="PROSITE" id="PS51208"/>
    </source>
</evidence>
<accession>A0A7U7W5R2</accession>
<evidence type="ECO:0000313" key="3">
    <source>
        <dbReference type="Proteomes" id="UP000559808"/>
    </source>
</evidence>
<name>A0A7U7W5R2_CAMLA</name>
<protein>
    <submittedName>
        <fullName evidence="2">Autotransporter outer membrane beta-barrel domain-containing protein</fullName>
    </submittedName>
</protein>
<dbReference type="Gene3D" id="2.40.128.130">
    <property type="entry name" value="Autotransporter beta-domain"/>
    <property type="match status" value="1"/>
</dbReference>
<organism evidence="2 3">
    <name type="scientific">Campylobacter lari</name>
    <dbReference type="NCBI Taxonomy" id="201"/>
    <lineage>
        <taxon>Bacteria</taxon>
        <taxon>Pseudomonadati</taxon>
        <taxon>Campylobacterota</taxon>
        <taxon>Epsilonproteobacteria</taxon>
        <taxon>Campylobacterales</taxon>
        <taxon>Campylobacteraceae</taxon>
        <taxon>Campylobacter</taxon>
    </lineage>
</organism>
<dbReference type="SMART" id="SM00869">
    <property type="entry name" value="Autotransporter"/>
    <property type="match status" value="1"/>
</dbReference>
<evidence type="ECO:0000313" key="2">
    <source>
        <dbReference type="EMBL" id="EAI3913491.1"/>
    </source>
</evidence>
<dbReference type="PROSITE" id="PS51208">
    <property type="entry name" value="AUTOTRANSPORTER"/>
    <property type="match status" value="1"/>
</dbReference>
<feature type="domain" description="Autotransporter" evidence="1">
    <location>
        <begin position="855"/>
        <end position="1130"/>
    </location>
</feature>
<sequence length="1130" mass="117498">MATCANASIVTINDQNSNSSIKNTKTKQVKNSKNISGGGCTDSTCTINSSQNGPVTIGSGGTLVIEEGGSITSDSSNFGVQINNNASTSATIDNKGTISGGNGINIGQNSSIDSIKNSGSITGTAWNGIDLQTGSSVGTIENTGTIIGGNQDGIQLKDNSKVDAIINKGYINKIGVSGTITHLDNQGKIEGIGSYGAITLSSSAKIETLTNSGTISGARGVFLWKGDIGTINNSGNIISTETDIGGAGIKLEGGGKIENITNTGTIKAENDGISVSYGSFGTLNIKDGGVIDARNYGIFVNQWQKLGDLYVDNASIYGGESGVFLGTGSTTSDISIKNGGMIYGGSYGMYFDHAYLNQNTTIAGENSAIHGGIAGIYLSRGSALKGTIEVKEKGMISGGENGFGIINADSANIGGSILISSGGVVTGILNKDNAKITGTIKVDGEGSSIVGGIINQDNGKIEGFIEVNNKGQIDSIINAGSGEISGSVKVDNHSKVENIINGALASSFYNNGVSTGKISGDVSVDNESIVGSIINAGQGEITGGIKVDNSSEVTNISNSGNGLISSDVSVDNGSKVGNIINDDYGKITGDVSIGKDSSVDKIINSGHGSIGGNIINNGNLGSINNSGSISGSIENNNGDLEIKNDGDLGGSITVGSGGGNTSISNGSNGNIGGGIVNNGNNDVNIDNQGTVKPDSNGNHITNNGNGNVNVGDWIVKPNEDGSFDGAINVGGNGSGSTNIDNITVDTSDPNFDASKPINPDNIVNNTGSGGNIGVGNVGSNNDLLNLVYDPITGQYKTLADVSAGVGSVMAQTIINTYMMRSFFLDTVLDDASRMAYKHARIHNNHKTNKNLVGFDADEHYHGFVLPYFSSNSIKLLGTNDYSKGNTKGVVAGFHTLKDIGMLGAYVGTEEANMDTKDYFSLKMQTVYAGLKYSNILLEDEIKEAFFKFHTKAAYTKNDVQKFVDKGKREANGNTDTYGYGASIGTGMNFYLDGADNIITPEVSLNYEGGFTKAFSMHGDGALNHERYYKSELNLFSSTASLKWLNKWHPQISTSFEAGARINFNPEVESRVNFANLKASETLDLPRTYQYASASLIFSLAEDLEMSFNYNGTFANNSHSHTGFLQFDFIF</sequence>
<dbReference type="InterPro" id="IPR036709">
    <property type="entry name" value="Autotransporte_beta_dom_sf"/>
</dbReference>
<dbReference type="InterPro" id="IPR005546">
    <property type="entry name" value="Autotransporte_beta"/>
</dbReference>
<proteinExistence type="predicted"/>
<gene>
    <name evidence="2" type="ORF">YZ34_00465</name>
</gene>
<dbReference type="SUPFAM" id="SSF103515">
    <property type="entry name" value="Autotransporter"/>
    <property type="match status" value="1"/>
</dbReference>
<dbReference type="AlphaFoldDB" id="A0A7U7W5R2"/>
<dbReference type="EMBL" id="AABOWU010000001">
    <property type="protein sequence ID" value="EAI3913491.1"/>
    <property type="molecule type" value="Genomic_DNA"/>
</dbReference>